<dbReference type="SMART" id="SM00490">
    <property type="entry name" value="HELICc"/>
    <property type="match status" value="1"/>
</dbReference>
<keyword evidence="8" id="KW-1185">Reference proteome</keyword>
<dbReference type="GO" id="GO:0005524">
    <property type="term" value="F:ATP binding"/>
    <property type="evidence" value="ECO:0007669"/>
    <property type="project" value="UniProtKB-KW"/>
</dbReference>
<dbReference type="InterPro" id="IPR027417">
    <property type="entry name" value="P-loop_NTPase"/>
</dbReference>
<evidence type="ECO:0000256" key="1">
    <source>
        <dbReference type="ARBA" id="ARBA00022741"/>
    </source>
</evidence>
<evidence type="ECO:0000259" key="6">
    <source>
        <dbReference type="PROSITE" id="PS51194"/>
    </source>
</evidence>
<dbReference type="SMART" id="SM00487">
    <property type="entry name" value="DEXDc"/>
    <property type="match status" value="1"/>
</dbReference>
<dbReference type="GO" id="GO:0003676">
    <property type="term" value="F:nucleic acid binding"/>
    <property type="evidence" value="ECO:0007669"/>
    <property type="project" value="InterPro"/>
</dbReference>
<evidence type="ECO:0000256" key="3">
    <source>
        <dbReference type="ARBA" id="ARBA00022806"/>
    </source>
</evidence>
<organism evidence="7 8">
    <name type="scientific">Rhizobium hainanense</name>
    <dbReference type="NCBI Taxonomy" id="52131"/>
    <lineage>
        <taxon>Bacteria</taxon>
        <taxon>Pseudomonadati</taxon>
        <taxon>Pseudomonadota</taxon>
        <taxon>Alphaproteobacteria</taxon>
        <taxon>Hyphomicrobiales</taxon>
        <taxon>Rhizobiaceae</taxon>
        <taxon>Rhizobium/Agrobacterium group</taxon>
        <taxon>Rhizobium</taxon>
    </lineage>
</organism>
<dbReference type="GO" id="GO:0004386">
    <property type="term" value="F:helicase activity"/>
    <property type="evidence" value="ECO:0007669"/>
    <property type="project" value="UniProtKB-KW"/>
</dbReference>
<name>A0A1C3WD70_9HYPH</name>
<reference evidence="8" key="1">
    <citation type="submission" date="2016-08" db="EMBL/GenBank/DDBJ databases">
        <authorList>
            <person name="Varghese N."/>
            <person name="Submissions Spin"/>
        </authorList>
    </citation>
    <scope>NUCLEOTIDE SEQUENCE [LARGE SCALE GENOMIC DNA]</scope>
    <source>
        <strain evidence="8">CCBAU 57015</strain>
    </source>
</reference>
<evidence type="ECO:0000256" key="2">
    <source>
        <dbReference type="ARBA" id="ARBA00022801"/>
    </source>
</evidence>
<dbReference type="Pfam" id="PF00270">
    <property type="entry name" value="DEAD"/>
    <property type="match status" value="1"/>
</dbReference>
<keyword evidence="3 7" id="KW-0347">Helicase</keyword>
<evidence type="ECO:0000259" key="5">
    <source>
        <dbReference type="PROSITE" id="PS51192"/>
    </source>
</evidence>
<dbReference type="Proteomes" id="UP000186228">
    <property type="component" value="Unassembled WGS sequence"/>
</dbReference>
<evidence type="ECO:0000313" key="7">
    <source>
        <dbReference type="EMBL" id="SCB37881.1"/>
    </source>
</evidence>
<dbReference type="PANTHER" id="PTHR47961:SF6">
    <property type="entry name" value="DNA-DIRECTED DNA POLYMERASE"/>
    <property type="match status" value="1"/>
</dbReference>
<dbReference type="SUPFAM" id="SSF52540">
    <property type="entry name" value="P-loop containing nucleoside triphosphate hydrolases"/>
    <property type="match status" value="1"/>
</dbReference>
<accession>A0A1C3WD70</accession>
<evidence type="ECO:0000313" key="8">
    <source>
        <dbReference type="Proteomes" id="UP000186228"/>
    </source>
</evidence>
<keyword evidence="1" id="KW-0547">Nucleotide-binding</keyword>
<dbReference type="InterPro" id="IPR050474">
    <property type="entry name" value="Hel308_SKI2-like"/>
</dbReference>
<dbReference type="InterPro" id="IPR011545">
    <property type="entry name" value="DEAD/DEAH_box_helicase_dom"/>
</dbReference>
<gene>
    <name evidence="7" type="ORF">GA0061100_115123</name>
</gene>
<dbReference type="STRING" id="52131.GA0061100_115123"/>
<dbReference type="AlphaFoldDB" id="A0A1C3WD70"/>
<proteinExistence type="predicted"/>
<keyword evidence="2" id="KW-0378">Hydrolase</keyword>
<dbReference type="OrthoDB" id="9815222at2"/>
<feature type="domain" description="Helicase ATP-binding" evidence="5">
    <location>
        <begin position="156"/>
        <end position="328"/>
    </location>
</feature>
<dbReference type="PROSITE" id="PS51194">
    <property type="entry name" value="HELICASE_CTER"/>
    <property type="match status" value="1"/>
</dbReference>
<feature type="domain" description="Helicase C-terminal" evidence="6">
    <location>
        <begin position="380"/>
        <end position="565"/>
    </location>
</feature>
<dbReference type="Pfam" id="PF00271">
    <property type="entry name" value="Helicase_C"/>
    <property type="match status" value="1"/>
</dbReference>
<dbReference type="InterPro" id="IPR014001">
    <property type="entry name" value="Helicase_ATP-bd"/>
</dbReference>
<dbReference type="PANTHER" id="PTHR47961">
    <property type="entry name" value="DNA POLYMERASE THETA, PUTATIVE (AFU_ORTHOLOGUE AFUA_1G05260)-RELATED"/>
    <property type="match status" value="1"/>
</dbReference>
<keyword evidence="4" id="KW-0067">ATP-binding</keyword>
<protein>
    <submittedName>
        <fullName evidence="7">Helicase conserved C-terminal domain-containing protein</fullName>
    </submittedName>
</protein>
<sequence length="869" mass="96452">MSETELQDWLFDVSLRDELKQLGLVTTLLELDNVAREANLEGVGFDWQRLLFAASILARSAKRAHREASLRIATGAMLLPTSEPIRDAAAVLFDKLSNHRSVLLALKRGRLRPNIASRLGVGLRIEGQRKQLENSILLEATGERVAVNDFQLAFWRAAGEEGSWLSASAPTASGKTFLVLKWLVDCLAGDQSRRAVYLAPTRALVSEIEASLFEIVKASGVDIEITSLPSAQKYGAVEKSAKKCVFVFTQERLHLLANLMEERLDIDLVVVDEAHKIGDPQRGVILQDAIERLLRSSPRMRVAFVSPATQNPEVLLDDAPESTPKIPIDSDVATVLQNVITAHQMPAKPTKWKLQFRYGEEYLPLGVLTLPNKPNTLRKRLAFIAAAVGERGGTLVYANGAAEAEEIAGLISQLVKKPERIDQELADLADLARKCVHKSYSLAPLVEAGVAFHYGNMPSLVRLEVERLFKSGKLKFLICTSTLIEGVNLSCRTIVVRGPRKGKNNPMEPQDFWNLAGRAGRWGDEFQGNIICIDASDEKAWPSGVPQRTRYPIRRETDAALARIDDLATYIERRPLGVDMEPAQIRAFEQVSAYLTTTYMRDQSLAVAPWAKRQPAESLSRLEASLAVVTDGLSVGAEIGARNPGVSLIGLQSLLNYFRGYAGQLEDLLPAPSESDDSYQRFSNMMERINDHVLTVFLPKTLIPLHALTVLQWLKGFSLPTIIRRRIEYLQRRDGEVDTAAVIRGTLEMIETTARFLAPRYFSAYVDVLNQHLRAVNREDLIDADLEIGVALEFGVTAITLRSLMELGMSRIGAVALYEVIAEDSLDEAACIQWVVDRREQLDGMGLPSIVVREVRERVLTRADLEGQE</sequence>
<dbReference type="RefSeq" id="WP_075856584.1">
    <property type="nucleotide sequence ID" value="NZ_FMAC01000015.1"/>
</dbReference>
<dbReference type="InterPro" id="IPR001650">
    <property type="entry name" value="Helicase_C-like"/>
</dbReference>
<dbReference type="GO" id="GO:0016787">
    <property type="term" value="F:hydrolase activity"/>
    <property type="evidence" value="ECO:0007669"/>
    <property type="project" value="UniProtKB-KW"/>
</dbReference>
<dbReference type="PROSITE" id="PS51192">
    <property type="entry name" value="HELICASE_ATP_BIND_1"/>
    <property type="match status" value="1"/>
</dbReference>
<evidence type="ECO:0000256" key="4">
    <source>
        <dbReference type="ARBA" id="ARBA00022840"/>
    </source>
</evidence>
<dbReference type="Gene3D" id="3.40.50.300">
    <property type="entry name" value="P-loop containing nucleotide triphosphate hydrolases"/>
    <property type="match status" value="2"/>
</dbReference>
<dbReference type="CDD" id="cd17921">
    <property type="entry name" value="DEXHc_Ski2"/>
    <property type="match status" value="1"/>
</dbReference>
<dbReference type="EMBL" id="FMAC01000015">
    <property type="protein sequence ID" value="SCB37881.1"/>
    <property type="molecule type" value="Genomic_DNA"/>
</dbReference>